<dbReference type="PANTHER" id="PTHR43395">
    <property type="entry name" value="SENSOR HISTIDINE KINASE CHEA"/>
    <property type="match status" value="1"/>
</dbReference>
<dbReference type="SMART" id="SM00387">
    <property type="entry name" value="HATPase_c"/>
    <property type="match status" value="1"/>
</dbReference>
<dbReference type="InterPro" id="IPR035891">
    <property type="entry name" value="CheY-binding_CheA"/>
</dbReference>
<dbReference type="InterPro" id="IPR037006">
    <property type="entry name" value="CheA-like_homodim_sf"/>
</dbReference>
<keyword evidence="9" id="KW-0067">ATP-binding</keyword>
<evidence type="ECO:0000256" key="8">
    <source>
        <dbReference type="ARBA" id="ARBA00022777"/>
    </source>
</evidence>
<gene>
    <name evidence="17" type="ORF">A8F95_10575</name>
</gene>
<dbReference type="InterPro" id="IPR004105">
    <property type="entry name" value="CheA-like_dim"/>
</dbReference>
<evidence type="ECO:0000259" key="15">
    <source>
        <dbReference type="PROSITE" id="PS50851"/>
    </source>
</evidence>
<feature type="region of interest" description="Disordered" evidence="13">
    <location>
        <begin position="126"/>
        <end position="147"/>
    </location>
</feature>
<dbReference type="PROSITE" id="PS50894">
    <property type="entry name" value="HPT"/>
    <property type="match status" value="1"/>
</dbReference>
<feature type="compositionally biased region" description="Basic and acidic residues" evidence="13">
    <location>
        <begin position="128"/>
        <end position="138"/>
    </location>
</feature>
<dbReference type="InterPro" id="IPR005467">
    <property type="entry name" value="His_kinase_dom"/>
</dbReference>
<keyword evidence="12" id="KW-0175">Coiled coil</keyword>
<dbReference type="Pfam" id="PF02518">
    <property type="entry name" value="HATPase_c"/>
    <property type="match status" value="1"/>
</dbReference>
<dbReference type="PROSITE" id="PS50109">
    <property type="entry name" value="HIS_KIN"/>
    <property type="match status" value="1"/>
</dbReference>
<evidence type="ECO:0000256" key="5">
    <source>
        <dbReference type="ARBA" id="ARBA00022553"/>
    </source>
</evidence>
<dbReference type="Pfam" id="PF02895">
    <property type="entry name" value="H-kinase_dim"/>
    <property type="match status" value="1"/>
</dbReference>
<dbReference type="GO" id="GO:0005737">
    <property type="term" value="C:cytoplasm"/>
    <property type="evidence" value="ECO:0007669"/>
    <property type="project" value="InterPro"/>
</dbReference>
<dbReference type="InterPro" id="IPR010808">
    <property type="entry name" value="CheA_P2-bd"/>
</dbReference>
<dbReference type="SUPFAM" id="SSF50341">
    <property type="entry name" value="CheW-like"/>
    <property type="match status" value="2"/>
</dbReference>
<dbReference type="Pfam" id="PF01584">
    <property type="entry name" value="CheW"/>
    <property type="match status" value="2"/>
</dbReference>
<evidence type="ECO:0000256" key="10">
    <source>
        <dbReference type="ARBA" id="ARBA00023012"/>
    </source>
</evidence>
<sequence>MDMDMSLYLGAFLDEVDEQIQVLEEEVLNLEQDGENLDTIQRIFRSAHTLKGSSAAMGFDKMKELTHKVENVFDLIRNQQLKVNTEIINLIFESIDAIKQLKEAILNGTLEEADVSDLTGRLEQVKTNADESETKSKPAQETAKSSSEDVIYPDVKFDQYQEEIVKKAFDMNMNVVAVYVSINEKAMLKSVRAFLIHNNLKEIGEIVASYPEAEVIENEEAFTGNLVYLVVTESKNQDVFKAIQGISDIQAIHLTDVTKDNLNSFLEGKKLEVTGRKKMEETNQTPVRAEAKVKVQQTVRVDVDRLENLLNLVGELVIGQTRLADIKSRFESRYPNDADVENFQEATNNLRQIVSELQEGMMKTRMLPIEQLFNRFPRMVRDISQKANKDIEFILEGKETELDRNLIEEIADPIIHLLRNSLDHGIESPEEREQIGKPRKGTVRLKAAHEENHIVISISDDGRGIDAEKIKQSAVKKNMITEEEAERISPKDAVFLIFKSGVSTAKAITDISGRGVGMDIVRSHIEKLNGMIDIETEVGQGTTFIIKLPLTLAIIRSLLVQMGEKQFAVPLANVQEIIRLDKDEIQTIQNKEVGVVRGRVLPLIRLHRRLKASEDTLLQKKRLFVVVIGLAEKRVGIVIDKPLGNREIVIKPLGQYIGMPKYIAGATIMGDGSVALILDAGAIVYEEGTAEPSGHGAIEKMVKKQSEQTIQLATFKLGNEEYGLPVDQVKDIITVPELTPAMNSPFSIIGMMNLRGNIMPVMDLRRRLHLAEGKLTRKSRVIVTETAETPIGLLVDQVVQVMKVNKETTEKAATHENKPDDRYIQSVCNLGERLVILLHLSSLFNIEELTESALLQQVKEK</sequence>
<dbReference type="InterPro" id="IPR036641">
    <property type="entry name" value="HPT_dom_sf"/>
</dbReference>
<dbReference type="CDD" id="cd00088">
    <property type="entry name" value="HPT"/>
    <property type="match status" value="1"/>
</dbReference>
<evidence type="ECO:0000259" key="16">
    <source>
        <dbReference type="PROSITE" id="PS50894"/>
    </source>
</evidence>
<evidence type="ECO:0000256" key="2">
    <source>
        <dbReference type="ARBA" id="ARBA00012438"/>
    </source>
</evidence>
<dbReference type="SUPFAM" id="SSF47226">
    <property type="entry name" value="Histidine-containing phosphotransfer domain, HPT domain"/>
    <property type="match status" value="1"/>
</dbReference>
<comment type="catalytic activity">
    <reaction evidence="1">
        <text>ATP + protein L-histidine = ADP + protein N-phospho-L-histidine.</text>
        <dbReference type="EC" id="2.7.13.3"/>
    </reaction>
</comment>
<reference evidence="18" key="1">
    <citation type="submission" date="2016-05" db="EMBL/GenBank/DDBJ databases">
        <authorList>
            <person name="Liu B."/>
            <person name="Wang J."/>
            <person name="Zhu Y."/>
            <person name="Liu G."/>
            <person name="Chen Q."/>
            <person name="Chen Z."/>
            <person name="Lan J."/>
            <person name="Che J."/>
            <person name="Ge C."/>
            <person name="Shi H."/>
            <person name="Pan Z."/>
            <person name="Liu X."/>
        </authorList>
    </citation>
    <scope>NUCLEOTIDE SEQUENCE [LARGE SCALE GENOMIC DNA]</scope>
    <source>
        <strain evidence="18">FJAT-27215</strain>
    </source>
</reference>
<comment type="caution">
    <text evidence="17">The sequence shown here is derived from an EMBL/GenBank/DDBJ whole genome shotgun (WGS) entry which is preliminary data.</text>
</comment>
<dbReference type="SMART" id="SM01231">
    <property type="entry name" value="H-kinase_dim"/>
    <property type="match status" value="1"/>
</dbReference>
<dbReference type="GO" id="GO:0000155">
    <property type="term" value="F:phosphorelay sensor kinase activity"/>
    <property type="evidence" value="ECO:0007669"/>
    <property type="project" value="InterPro"/>
</dbReference>
<dbReference type="RefSeq" id="WP_065411086.1">
    <property type="nucleotide sequence ID" value="NZ_MAYT01000027.1"/>
</dbReference>
<dbReference type="FunFam" id="3.30.565.10:FF:000016">
    <property type="entry name" value="Chemotaxis protein CheA, putative"/>
    <property type="match status" value="1"/>
</dbReference>
<dbReference type="SMART" id="SM00073">
    <property type="entry name" value="HPT"/>
    <property type="match status" value="1"/>
</dbReference>
<organism evidence="17 18">
    <name type="scientific">Pseudobacillus wudalianchiensis</name>
    <dbReference type="NCBI Taxonomy" id="1743143"/>
    <lineage>
        <taxon>Bacteria</taxon>
        <taxon>Bacillati</taxon>
        <taxon>Bacillota</taxon>
        <taxon>Bacilli</taxon>
        <taxon>Bacillales</taxon>
        <taxon>Bacillaceae</taxon>
        <taxon>Pseudobacillus</taxon>
    </lineage>
</organism>
<feature type="domain" description="HPt" evidence="16">
    <location>
        <begin position="1"/>
        <end position="105"/>
    </location>
</feature>
<dbReference type="PROSITE" id="PS50851">
    <property type="entry name" value="CHEW"/>
    <property type="match status" value="2"/>
</dbReference>
<accession>A0A1B9AMP0</accession>
<keyword evidence="18" id="KW-1185">Reference proteome</keyword>
<feature type="modified residue" description="Phosphohistidine" evidence="11">
    <location>
        <position position="48"/>
    </location>
</feature>
<evidence type="ECO:0000313" key="18">
    <source>
        <dbReference type="Proteomes" id="UP000092578"/>
    </source>
</evidence>
<dbReference type="Proteomes" id="UP000092578">
    <property type="component" value="Unassembled WGS sequence"/>
</dbReference>
<keyword evidence="10" id="KW-0902">Two-component regulatory system</keyword>
<dbReference type="InterPro" id="IPR037052">
    <property type="entry name" value="CheA-like_P2_sf"/>
</dbReference>
<protein>
    <recommendedName>
        <fullName evidence="3">Chemotaxis protein CheA</fullName>
        <ecNumber evidence="2">2.7.13.3</ecNumber>
    </recommendedName>
</protein>
<dbReference type="CDD" id="cd00731">
    <property type="entry name" value="CheA_reg"/>
    <property type="match status" value="1"/>
</dbReference>
<dbReference type="EC" id="2.7.13.3" evidence="2"/>
<dbReference type="EMBL" id="MAYT01000027">
    <property type="protein sequence ID" value="OCA85120.1"/>
    <property type="molecule type" value="Genomic_DNA"/>
</dbReference>
<dbReference type="SUPFAM" id="SSF47384">
    <property type="entry name" value="Homodimeric domain of signal transducing histidine kinase"/>
    <property type="match status" value="1"/>
</dbReference>
<dbReference type="InterPro" id="IPR003594">
    <property type="entry name" value="HATPase_dom"/>
</dbReference>
<feature type="coiled-coil region" evidence="12">
    <location>
        <begin position="13"/>
        <end position="40"/>
    </location>
</feature>
<dbReference type="Pfam" id="PF01627">
    <property type="entry name" value="Hpt"/>
    <property type="match status" value="1"/>
</dbReference>
<evidence type="ECO:0000256" key="11">
    <source>
        <dbReference type="PROSITE-ProRule" id="PRU00110"/>
    </source>
</evidence>
<keyword evidence="6" id="KW-0808">Transferase</keyword>
<keyword evidence="4" id="KW-0145">Chemotaxis</keyword>
<feature type="domain" description="CheW-like" evidence="15">
    <location>
        <begin position="554"/>
        <end position="689"/>
    </location>
</feature>
<dbReference type="Gene3D" id="3.30.565.10">
    <property type="entry name" value="Histidine kinase-like ATPase, C-terminal domain"/>
    <property type="match status" value="1"/>
</dbReference>
<dbReference type="InterPro" id="IPR008207">
    <property type="entry name" value="Sig_transdc_His_kin_Hpt_dom"/>
</dbReference>
<dbReference type="InterPro" id="IPR051315">
    <property type="entry name" value="Bact_Chemotaxis_CheA"/>
</dbReference>
<evidence type="ECO:0000256" key="6">
    <source>
        <dbReference type="ARBA" id="ARBA00022679"/>
    </source>
</evidence>
<evidence type="ECO:0000256" key="13">
    <source>
        <dbReference type="SAM" id="MobiDB-lite"/>
    </source>
</evidence>
<feature type="domain" description="Histidine kinase" evidence="14">
    <location>
        <begin position="345"/>
        <end position="552"/>
    </location>
</feature>
<evidence type="ECO:0000256" key="4">
    <source>
        <dbReference type="ARBA" id="ARBA00022500"/>
    </source>
</evidence>
<dbReference type="InterPro" id="IPR002545">
    <property type="entry name" value="CheW-lke_dom"/>
</dbReference>
<dbReference type="Gene3D" id="2.30.30.40">
    <property type="entry name" value="SH3 Domains"/>
    <property type="match status" value="2"/>
</dbReference>
<dbReference type="CDD" id="cd16916">
    <property type="entry name" value="HATPase_CheA-like"/>
    <property type="match status" value="1"/>
</dbReference>
<dbReference type="AlphaFoldDB" id="A0A1B9AMP0"/>
<dbReference type="InterPro" id="IPR036890">
    <property type="entry name" value="HATPase_C_sf"/>
</dbReference>
<evidence type="ECO:0000256" key="3">
    <source>
        <dbReference type="ARBA" id="ARBA00021495"/>
    </source>
</evidence>
<dbReference type="SUPFAM" id="SSF55052">
    <property type="entry name" value="CheY-binding domain of CheA"/>
    <property type="match status" value="1"/>
</dbReference>
<name>A0A1B9AMP0_9BACI</name>
<dbReference type="SMART" id="SM00260">
    <property type="entry name" value="CheW"/>
    <property type="match status" value="2"/>
</dbReference>
<evidence type="ECO:0000256" key="12">
    <source>
        <dbReference type="SAM" id="Coils"/>
    </source>
</evidence>
<dbReference type="Gene3D" id="2.40.50.180">
    <property type="entry name" value="CheA-289, Domain 4"/>
    <property type="match status" value="1"/>
</dbReference>
<dbReference type="Gene3D" id="3.30.70.1110">
    <property type="entry name" value="Histidine kinase CheA-like, P2 response regulator-binding domain"/>
    <property type="match status" value="1"/>
</dbReference>
<evidence type="ECO:0000256" key="7">
    <source>
        <dbReference type="ARBA" id="ARBA00022741"/>
    </source>
</evidence>
<keyword evidence="7" id="KW-0547">Nucleotide-binding</keyword>
<evidence type="ECO:0000259" key="14">
    <source>
        <dbReference type="PROSITE" id="PS50109"/>
    </source>
</evidence>
<keyword evidence="5 11" id="KW-0597">Phosphoprotein</keyword>
<dbReference type="InterPro" id="IPR036061">
    <property type="entry name" value="CheW-like_dom_sf"/>
</dbReference>
<evidence type="ECO:0000313" key="17">
    <source>
        <dbReference type="EMBL" id="OCA85120.1"/>
    </source>
</evidence>
<dbReference type="Pfam" id="PF07194">
    <property type="entry name" value="P2"/>
    <property type="match status" value="1"/>
</dbReference>
<dbReference type="GO" id="GO:0005524">
    <property type="term" value="F:ATP binding"/>
    <property type="evidence" value="ECO:0007669"/>
    <property type="project" value="UniProtKB-KW"/>
</dbReference>
<evidence type="ECO:0000256" key="1">
    <source>
        <dbReference type="ARBA" id="ARBA00000085"/>
    </source>
</evidence>
<dbReference type="InterPro" id="IPR036097">
    <property type="entry name" value="HisK_dim/P_sf"/>
</dbReference>
<dbReference type="Gene3D" id="1.10.287.560">
    <property type="entry name" value="Histidine kinase CheA-like, homodimeric domain"/>
    <property type="match status" value="1"/>
</dbReference>
<dbReference type="InterPro" id="IPR004358">
    <property type="entry name" value="Sig_transdc_His_kin-like_C"/>
</dbReference>
<dbReference type="SUPFAM" id="SSF55874">
    <property type="entry name" value="ATPase domain of HSP90 chaperone/DNA topoisomerase II/histidine kinase"/>
    <property type="match status" value="1"/>
</dbReference>
<evidence type="ECO:0000256" key="9">
    <source>
        <dbReference type="ARBA" id="ARBA00022840"/>
    </source>
</evidence>
<proteinExistence type="predicted"/>
<keyword evidence="8 17" id="KW-0418">Kinase</keyword>
<dbReference type="Gene3D" id="1.20.120.160">
    <property type="entry name" value="HPT domain"/>
    <property type="match status" value="1"/>
</dbReference>
<dbReference type="PANTHER" id="PTHR43395:SF1">
    <property type="entry name" value="CHEMOTAXIS PROTEIN CHEA"/>
    <property type="match status" value="1"/>
</dbReference>
<dbReference type="GO" id="GO:0006935">
    <property type="term" value="P:chemotaxis"/>
    <property type="evidence" value="ECO:0007669"/>
    <property type="project" value="UniProtKB-KW"/>
</dbReference>
<dbReference type="PRINTS" id="PR00344">
    <property type="entry name" value="BCTRLSENSOR"/>
</dbReference>
<feature type="domain" description="CheW-like" evidence="15">
    <location>
        <begin position="709"/>
        <end position="849"/>
    </location>
</feature>